<dbReference type="Gene3D" id="3.30.420.10">
    <property type="entry name" value="Ribonuclease H-like superfamily/Ribonuclease H"/>
    <property type="match status" value="1"/>
</dbReference>
<dbReference type="PANTHER" id="PTHR37984">
    <property type="entry name" value="PROTEIN CBG26694"/>
    <property type="match status" value="1"/>
</dbReference>
<sequence>MVTTHTQWTNLDVWSHVKSCKICQQLKNPPGKPVGFLQSTITSEPGEMLGVDLMGPLPSSKAQKTVLMVVVDYFSKWVELFALRDAKVPKICSTLKDEIFTCWGVPKYIVSDRGPQFTSSMLQELYIAWGIKQKLTTAYHPQTNLTERVNRTLKTMVASYVGERHQDWDKWLPELRFAINTAVHEATGETPARVAIGRQLKSPLDRLITPAPLPDSKTYNTIQILEKLKQQVQQSLVSATSRQAKYYNARRRAVPFAVGDLVWTRTHPLSSAVNRFAAKLAPKWGGPVRIIKRLGPVNFRVQRGSGVDAIVETIHVTNIKPYFGPAMPLTGGGDLCSAAT</sequence>
<keyword evidence="3" id="KW-1185">Reference proteome</keyword>
<dbReference type="Proteomes" id="UP000694620">
    <property type="component" value="Chromosome 1"/>
</dbReference>
<organism evidence="2 3">
    <name type="scientific">Erpetoichthys calabaricus</name>
    <name type="common">Rope fish</name>
    <name type="synonym">Calamoichthys calabaricus</name>
    <dbReference type="NCBI Taxonomy" id="27687"/>
    <lineage>
        <taxon>Eukaryota</taxon>
        <taxon>Metazoa</taxon>
        <taxon>Chordata</taxon>
        <taxon>Craniata</taxon>
        <taxon>Vertebrata</taxon>
        <taxon>Euteleostomi</taxon>
        <taxon>Actinopterygii</taxon>
        <taxon>Polypteriformes</taxon>
        <taxon>Polypteridae</taxon>
        <taxon>Erpetoichthys</taxon>
    </lineage>
</organism>
<dbReference type="InterPro" id="IPR001584">
    <property type="entry name" value="Integrase_cat-core"/>
</dbReference>
<dbReference type="Pfam" id="PF00665">
    <property type="entry name" value="rve"/>
    <property type="match status" value="1"/>
</dbReference>
<dbReference type="InterPro" id="IPR036397">
    <property type="entry name" value="RNaseH_sf"/>
</dbReference>
<dbReference type="GO" id="GO:0015074">
    <property type="term" value="P:DNA integration"/>
    <property type="evidence" value="ECO:0007669"/>
    <property type="project" value="InterPro"/>
</dbReference>
<reference evidence="2" key="3">
    <citation type="submission" date="2025-09" db="UniProtKB">
        <authorList>
            <consortium name="Ensembl"/>
        </authorList>
    </citation>
    <scope>IDENTIFICATION</scope>
</reference>
<dbReference type="FunFam" id="3.30.420.10:FF:000032">
    <property type="entry name" value="Retrovirus-related Pol polyprotein from transposon 297-like Protein"/>
    <property type="match status" value="1"/>
</dbReference>
<dbReference type="InterPro" id="IPR056924">
    <property type="entry name" value="SH3_Tf2-1"/>
</dbReference>
<dbReference type="PANTHER" id="PTHR37984:SF5">
    <property type="entry name" value="PROTEIN NYNRIN-LIKE"/>
    <property type="match status" value="1"/>
</dbReference>
<dbReference type="Ensembl" id="ENSECRT00000004105.1">
    <property type="protein sequence ID" value="ENSECRP00000004041.1"/>
    <property type="gene ID" value="ENSECRG00000002758.1"/>
</dbReference>
<dbReference type="GeneTree" id="ENSGT01000000214408"/>
<reference evidence="2" key="2">
    <citation type="submission" date="2025-08" db="UniProtKB">
        <authorList>
            <consortium name="Ensembl"/>
        </authorList>
    </citation>
    <scope>IDENTIFICATION</scope>
</reference>
<dbReference type="GO" id="GO:0003676">
    <property type="term" value="F:nucleic acid binding"/>
    <property type="evidence" value="ECO:0007669"/>
    <property type="project" value="InterPro"/>
</dbReference>
<evidence type="ECO:0000313" key="3">
    <source>
        <dbReference type="Proteomes" id="UP000694620"/>
    </source>
</evidence>
<evidence type="ECO:0000259" key="1">
    <source>
        <dbReference type="PROSITE" id="PS50994"/>
    </source>
</evidence>
<evidence type="ECO:0000313" key="2">
    <source>
        <dbReference type="Ensembl" id="ENSECRP00000004041.1"/>
    </source>
</evidence>
<dbReference type="AlphaFoldDB" id="A0A8C4RQY3"/>
<dbReference type="InterPro" id="IPR050951">
    <property type="entry name" value="Retrovirus_Pol_polyprotein"/>
</dbReference>
<accession>A0A8C4RQY3</accession>
<feature type="domain" description="Integrase catalytic" evidence="1">
    <location>
        <begin position="41"/>
        <end position="199"/>
    </location>
</feature>
<reference evidence="2" key="1">
    <citation type="submission" date="2021-06" db="EMBL/GenBank/DDBJ databases">
        <authorList>
            <consortium name="Wellcome Sanger Institute Data Sharing"/>
        </authorList>
    </citation>
    <scope>NUCLEOTIDE SEQUENCE [LARGE SCALE GENOMIC DNA]</scope>
</reference>
<dbReference type="SUPFAM" id="SSF53098">
    <property type="entry name" value="Ribonuclease H-like"/>
    <property type="match status" value="1"/>
</dbReference>
<dbReference type="Pfam" id="PF24626">
    <property type="entry name" value="SH3_Tf2-1"/>
    <property type="match status" value="1"/>
</dbReference>
<proteinExistence type="predicted"/>
<dbReference type="InterPro" id="IPR012337">
    <property type="entry name" value="RNaseH-like_sf"/>
</dbReference>
<dbReference type="PROSITE" id="PS50994">
    <property type="entry name" value="INTEGRASE"/>
    <property type="match status" value="1"/>
</dbReference>
<name>A0A8C4RQY3_ERPCA</name>
<protein>
    <recommendedName>
        <fullName evidence="1">Integrase catalytic domain-containing protein</fullName>
    </recommendedName>
</protein>